<evidence type="ECO:0000313" key="2">
    <source>
        <dbReference type="Proteomes" id="UP000831701"/>
    </source>
</evidence>
<accession>A0ACB8W8G1</accession>
<comment type="caution">
    <text evidence="1">The sequence shown here is derived from an EMBL/GenBank/DDBJ whole genome shotgun (WGS) entry which is preliminary data.</text>
</comment>
<gene>
    <name evidence="1" type="ORF">L3Q82_001518</name>
</gene>
<evidence type="ECO:0000313" key="1">
    <source>
        <dbReference type="EMBL" id="KAI3363930.1"/>
    </source>
</evidence>
<protein>
    <submittedName>
        <fullName evidence="1">Uncharacterized protein</fullName>
    </submittedName>
</protein>
<proteinExistence type="predicted"/>
<dbReference type="Proteomes" id="UP000831701">
    <property type="component" value="Chromosome 13"/>
</dbReference>
<organism evidence="1 2">
    <name type="scientific">Scortum barcoo</name>
    <name type="common">barcoo grunter</name>
    <dbReference type="NCBI Taxonomy" id="214431"/>
    <lineage>
        <taxon>Eukaryota</taxon>
        <taxon>Metazoa</taxon>
        <taxon>Chordata</taxon>
        <taxon>Craniata</taxon>
        <taxon>Vertebrata</taxon>
        <taxon>Euteleostomi</taxon>
        <taxon>Actinopterygii</taxon>
        <taxon>Neopterygii</taxon>
        <taxon>Teleostei</taxon>
        <taxon>Neoteleostei</taxon>
        <taxon>Acanthomorphata</taxon>
        <taxon>Eupercaria</taxon>
        <taxon>Centrarchiformes</taxon>
        <taxon>Terapontoidei</taxon>
        <taxon>Terapontidae</taxon>
        <taxon>Scortum</taxon>
    </lineage>
</organism>
<sequence>MIESLGKLAFEQLQKGNLIFYESDLTECGIDITAASVYSGVFTQVFKEERGLYQDKVFCFIHLSVQEFLAALHVHLTFIKSSVNLLSDTPSWTGYVSFLWSKLLTCKSKLIQLYQSAVDKALQSPNGHLDLFLRFLLGLSLETNQTLLRGLLTETGSNSETNQTTVEYVKEKIKVNPSPEKSINLFHCLNELNDRSLVEEIQQSLRSGSLSTDKLSPAQWSALVFILLSSEKDLDVFDLKKYSASEEALLRLLPVVKASKKALLSGCQVTKKGCAALASALKSNQSCLRELDLTYNHPGDSGLKLLENPSLTLSKDHGGEQRLIPGVRKYFYKLTLDTNTVNRNLKLSEDNRKITWVTKERTYPDHPERFDHWKQLLSETDLTGRCYWEVEWRGRVSYISVGSAMNQCEDREEGVPPSKTSLCGEHDSQTKAQRPEQQRPDCPGPGPGPSCVSLKSDQSIGRFIEFKDGQQSDDEMIQHERPDCPEPGPSCVSLKSDRSIGRFIEFKDRQQSDDEMRIQQCFHQDPLDHIVQQQRSEVPIGQSVQQHQTHLDSIFKLLEENMLSFVKKELKKIQRVVSSDYPECLESQREDEEVLDGEDEEQRRSSREAFLKITLHFLRRMKQEELADCLQSRTVAAACQPGNPTLLNQIYTELYITEGGTAEVNDEHEVRQIETASRKADRAETTIRQEDIFKASPGRDEPIRTVMTKGVAGIGKTVLTQKFTLDWAEDKANQDIHFTFPFTFRELNVLKEKKFSLVELVHQFFTETKEAGICRFEEFQVVFIFDGLDECRLPLDFHNNEILTDVTESTSVDVLLTNLIRGKLLPSARLWITTRPAAANQIPPECVDMVTEVRGFTDPQKEEYFRKRFRDEEQASRIHLPHQDITKPPHHVPHPSLLLDHCYSSGGCVENQRGRRAAQDPD</sequence>
<keyword evidence="2" id="KW-1185">Reference proteome</keyword>
<reference evidence="1" key="1">
    <citation type="submission" date="2022-04" db="EMBL/GenBank/DDBJ databases">
        <title>Jade perch genome.</title>
        <authorList>
            <person name="Chao B."/>
        </authorList>
    </citation>
    <scope>NUCLEOTIDE SEQUENCE</scope>
    <source>
        <strain evidence="1">CB-2022</strain>
    </source>
</reference>
<dbReference type="EMBL" id="CM041543">
    <property type="protein sequence ID" value="KAI3363930.1"/>
    <property type="molecule type" value="Genomic_DNA"/>
</dbReference>
<name>A0ACB8W8G1_9TELE</name>